<gene>
    <name evidence="2" type="ORF">NUU61_000103</name>
</gene>
<evidence type="ECO:0000256" key="1">
    <source>
        <dbReference type="SAM" id="MobiDB-lite"/>
    </source>
</evidence>
<keyword evidence="3" id="KW-1185">Reference proteome</keyword>
<name>A0A9W9KPF4_9EURO</name>
<dbReference type="Proteomes" id="UP001141434">
    <property type="component" value="Unassembled WGS sequence"/>
</dbReference>
<dbReference type="RefSeq" id="XP_056515537.1">
    <property type="nucleotide sequence ID" value="XM_056650687.1"/>
</dbReference>
<reference evidence="2" key="2">
    <citation type="journal article" date="2023" name="IMA Fungus">
        <title>Comparative genomic study of the Penicillium genus elucidates a diverse pangenome and 15 lateral gene transfer events.</title>
        <authorList>
            <person name="Petersen C."/>
            <person name="Sorensen T."/>
            <person name="Nielsen M.R."/>
            <person name="Sondergaard T.E."/>
            <person name="Sorensen J.L."/>
            <person name="Fitzpatrick D.A."/>
            <person name="Frisvad J.C."/>
            <person name="Nielsen K.L."/>
        </authorList>
    </citation>
    <scope>NUCLEOTIDE SEQUENCE</scope>
    <source>
        <strain evidence="2">IBT 34128</strain>
    </source>
</reference>
<organism evidence="2 3">
    <name type="scientific">Penicillium alfredii</name>
    <dbReference type="NCBI Taxonomy" id="1506179"/>
    <lineage>
        <taxon>Eukaryota</taxon>
        <taxon>Fungi</taxon>
        <taxon>Dikarya</taxon>
        <taxon>Ascomycota</taxon>
        <taxon>Pezizomycotina</taxon>
        <taxon>Eurotiomycetes</taxon>
        <taxon>Eurotiomycetidae</taxon>
        <taxon>Eurotiales</taxon>
        <taxon>Aspergillaceae</taxon>
        <taxon>Penicillium</taxon>
    </lineage>
</organism>
<comment type="caution">
    <text evidence="2">The sequence shown here is derived from an EMBL/GenBank/DDBJ whole genome shotgun (WGS) entry which is preliminary data.</text>
</comment>
<feature type="region of interest" description="Disordered" evidence="1">
    <location>
        <begin position="1"/>
        <end position="32"/>
    </location>
</feature>
<proteinExistence type="predicted"/>
<sequence length="117" mass="12772">MTWDTTFDPRFHEPYTIQEKDTAPSPLRMQDPVSRPRTLAEELLACGELDVFENVVAARVKAKPEAEPDNRAISATIPPTIPIISSADISANFTSGLWDSVLSLSEMLTALASVGSR</sequence>
<evidence type="ECO:0000313" key="3">
    <source>
        <dbReference type="Proteomes" id="UP001141434"/>
    </source>
</evidence>
<dbReference type="AlphaFoldDB" id="A0A9W9KPF4"/>
<accession>A0A9W9KPF4</accession>
<reference evidence="2" key="1">
    <citation type="submission" date="2022-11" db="EMBL/GenBank/DDBJ databases">
        <authorList>
            <person name="Petersen C."/>
        </authorList>
    </citation>
    <scope>NUCLEOTIDE SEQUENCE</scope>
    <source>
        <strain evidence="2">IBT 34128</strain>
    </source>
</reference>
<feature type="compositionally biased region" description="Basic and acidic residues" evidence="1">
    <location>
        <begin position="7"/>
        <end position="22"/>
    </location>
</feature>
<protein>
    <submittedName>
        <fullName evidence="2">Uncharacterized protein</fullName>
    </submittedName>
</protein>
<dbReference type="GeneID" id="81389855"/>
<evidence type="ECO:0000313" key="2">
    <source>
        <dbReference type="EMBL" id="KAJ5114344.1"/>
    </source>
</evidence>
<dbReference type="EMBL" id="JAPMSZ010000001">
    <property type="protein sequence ID" value="KAJ5114344.1"/>
    <property type="molecule type" value="Genomic_DNA"/>
</dbReference>